<evidence type="ECO:0000313" key="2">
    <source>
        <dbReference type="Proteomes" id="UP000294902"/>
    </source>
</evidence>
<gene>
    <name evidence="1" type="ORF">EDC18_103309</name>
</gene>
<name>A0A4R3MR07_9FIRM</name>
<dbReference type="RefSeq" id="WP_132251436.1">
    <property type="nucleotide sequence ID" value="NZ_SMAL01000003.1"/>
</dbReference>
<organism evidence="1 2">
    <name type="scientific">Natranaerovirga pectinivora</name>
    <dbReference type="NCBI Taxonomy" id="682400"/>
    <lineage>
        <taxon>Bacteria</taxon>
        <taxon>Bacillati</taxon>
        <taxon>Bacillota</taxon>
        <taxon>Clostridia</taxon>
        <taxon>Lachnospirales</taxon>
        <taxon>Natranaerovirgaceae</taxon>
        <taxon>Natranaerovirga</taxon>
    </lineage>
</organism>
<evidence type="ECO:0000313" key="1">
    <source>
        <dbReference type="EMBL" id="TCT15601.1"/>
    </source>
</evidence>
<dbReference type="AlphaFoldDB" id="A0A4R3MR07"/>
<comment type="caution">
    <text evidence="1">The sequence shown here is derived from an EMBL/GenBank/DDBJ whole genome shotgun (WGS) entry which is preliminary data.</text>
</comment>
<protein>
    <submittedName>
        <fullName evidence="1">Uncharacterized protein</fullName>
    </submittedName>
</protein>
<dbReference type="OrthoDB" id="2381224at2"/>
<reference evidence="1 2" key="1">
    <citation type="submission" date="2019-03" db="EMBL/GenBank/DDBJ databases">
        <title>Genomic Encyclopedia of Type Strains, Phase IV (KMG-IV): sequencing the most valuable type-strain genomes for metagenomic binning, comparative biology and taxonomic classification.</title>
        <authorList>
            <person name="Goeker M."/>
        </authorList>
    </citation>
    <scope>NUCLEOTIDE SEQUENCE [LARGE SCALE GENOMIC DNA]</scope>
    <source>
        <strain evidence="1 2">DSM 24629</strain>
    </source>
</reference>
<dbReference type="Proteomes" id="UP000294902">
    <property type="component" value="Unassembled WGS sequence"/>
</dbReference>
<dbReference type="EMBL" id="SMAL01000003">
    <property type="protein sequence ID" value="TCT15601.1"/>
    <property type="molecule type" value="Genomic_DNA"/>
</dbReference>
<keyword evidence="2" id="KW-1185">Reference proteome</keyword>
<proteinExistence type="predicted"/>
<sequence>MRGKLGIVLIFSIYLISGCTKVEKDALPLKFEDVSKIIINELQSNSIKEVILERQIDEDTRVFLYRHQEGEHINGGISVNNNYYDFGEVSMDGTPEELLRIEEIQVLGKKAVKIKGILGGNYAQSFYWFFEEELQNSLIQVDGNATEVDLDNDGKSEIIASWGTIPETRIYKLEQEEIVVSDINKSIGAQAVLMIDNKNLFEVYFEPNQPEQYEYYKDSFKKSNH</sequence>
<dbReference type="PROSITE" id="PS51257">
    <property type="entry name" value="PROKAR_LIPOPROTEIN"/>
    <property type="match status" value="1"/>
</dbReference>
<accession>A0A4R3MR07</accession>